<dbReference type="Gene3D" id="3.40.190.10">
    <property type="entry name" value="Periplasmic binding protein-like II"/>
    <property type="match status" value="2"/>
</dbReference>
<evidence type="ECO:0000256" key="1">
    <source>
        <dbReference type="ARBA" id="ARBA00002869"/>
    </source>
</evidence>
<dbReference type="Proteomes" id="UP001259982">
    <property type="component" value="Unassembled WGS sequence"/>
</dbReference>
<evidence type="ECO:0000256" key="5">
    <source>
        <dbReference type="ARBA" id="ARBA00022679"/>
    </source>
</evidence>
<comment type="function">
    <text evidence="1 8">Tetrapolymerization of the monopyrrole PBG into the hydroxymethylbilane pre-uroporphyrinogen in several discrete steps.</text>
</comment>
<dbReference type="SUPFAM" id="SSF53850">
    <property type="entry name" value="Periplasmic binding protein-like II"/>
    <property type="match status" value="1"/>
</dbReference>
<dbReference type="PANTHER" id="PTHR11557:SF0">
    <property type="entry name" value="PORPHOBILINOGEN DEAMINASE"/>
    <property type="match status" value="1"/>
</dbReference>
<evidence type="ECO:0000256" key="8">
    <source>
        <dbReference type="HAMAP-Rule" id="MF_00260"/>
    </source>
</evidence>
<dbReference type="RefSeq" id="WP_311656665.1">
    <property type="nucleotide sequence ID" value="NZ_JAVRHY010000001.1"/>
</dbReference>
<dbReference type="CDD" id="cd13646">
    <property type="entry name" value="PBP2_EcHMBS_like"/>
    <property type="match status" value="1"/>
</dbReference>
<keyword evidence="6 8" id="KW-0627">Porphyrin biosynthesis</keyword>
<evidence type="ECO:0000259" key="9">
    <source>
        <dbReference type="Pfam" id="PF01379"/>
    </source>
</evidence>
<sequence>MTDTPTARLRIATRKSELAMWQARDVQQRLQAAHPAMTISLVPLSTRGDRITDRPLSAIGGKGLFLKELEQALLADEADIAVHSMKDVPAELEPEFDLPVVLAGGSPFDAFVSNRFDSPGDLPAGARLGTSSLRRAAQLKHLRPDLEVDSLRGNVGTRLGKLDAGEFDAIVLACAGLERLGLADRIRQQIPPEVCLPAIGQGVMGIELRAGDTAAAEAVAALNDVDTHVRVTAERAVNARLAGSCHLPIAAFAELDAGQLRLRACVGAPDGSQLVADETTGPAEEAAALGTALAERLLAAGADRILAAL</sequence>
<dbReference type="PANTHER" id="PTHR11557">
    <property type="entry name" value="PORPHOBILINOGEN DEAMINASE"/>
    <property type="match status" value="1"/>
</dbReference>
<evidence type="ECO:0000259" key="10">
    <source>
        <dbReference type="Pfam" id="PF03900"/>
    </source>
</evidence>
<evidence type="ECO:0000256" key="3">
    <source>
        <dbReference type="ARBA" id="ARBA00005638"/>
    </source>
</evidence>
<gene>
    <name evidence="8 11" type="primary">hemC</name>
    <name evidence="11" type="ORF">RM531_01175</name>
</gene>
<dbReference type="Pfam" id="PF03900">
    <property type="entry name" value="Porphobil_deamC"/>
    <property type="match status" value="1"/>
</dbReference>
<proteinExistence type="inferred from homology"/>
<dbReference type="Gene3D" id="3.30.160.40">
    <property type="entry name" value="Porphobilinogen deaminase, C-terminal domain"/>
    <property type="match status" value="1"/>
</dbReference>
<accession>A0ABU3B3P4</accession>
<dbReference type="GO" id="GO:0004418">
    <property type="term" value="F:hydroxymethylbilane synthase activity"/>
    <property type="evidence" value="ECO:0007669"/>
    <property type="project" value="UniProtKB-EC"/>
</dbReference>
<name>A0ABU3B3P4_9GAMM</name>
<dbReference type="PIRSF" id="PIRSF001438">
    <property type="entry name" value="4pyrrol_synth_OHMeBilane_synth"/>
    <property type="match status" value="1"/>
</dbReference>
<dbReference type="NCBIfam" id="TIGR00212">
    <property type="entry name" value="hemC"/>
    <property type="match status" value="1"/>
</dbReference>
<dbReference type="EMBL" id="JAVRHY010000001">
    <property type="protein sequence ID" value="MDT0617077.1"/>
    <property type="molecule type" value="Genomic_DNA"/>
</dbReference>
<comment type="catalytic activity">
    <reaction evidence="7 8">
        <text>4 porphobilinogen + H2O = hydroxymethylbilane + 4 NH4(+)</text>
        <dbReference type="Rhea" id="RHEA:13185"/>
        <dbReference type="ChEBI" id="CHEBI:15377"/>
        <dbReference type="ChEBI" id="CHEBI:28938"/>
        <dbReference type="ChEBI" id="CHEBI:57845"/>
        <dbReference type="ChEBI" id="CHEBI:58126"/>
        <dbReference type="EC" id="2.5.1.61"/>
    </reaction>
</comment>
<keyword evidence="5 8" id="KW-0808">Transferase</keyword>
<evidence type="ECO:0000256" key="2">
    <source>
        <dbReference type="ARBA" id="ARBA00004735"/>
    </source>
</evidence>
<comment type="miscellaneous">
    <text evidence="8">The porphobilinogen subunits are added to the dipyrromethane group.</text>
</comment>
<comment type="subunit">
    <text evidence="4 8">Monomer.</text>
</comment>
<comment type="pathway">
    <text evidence="2">Porphyrin-containing compound metabolism; protoporphyrin-IX biosynthesis; coproporphyrinogen-III from 5-aminolevulinate: step 2/4.</text>
</comment>
<organism evidence="11 12">
    <name type="scientific">Spectribacter acetivorans</name>
    <dbReference type="NCBI Taxonomy" id="3075603"/>
    <lineage>
        <taxon>Bacteria</taxon>
        <taxon>Pseudomonadati</taxon>
        <taxon>Pseudomonadota</taxon>
        <taxon>Gammaproteobacteria</taxon>
        <taxon>Salinisphaerales</taxon>
        <taxon>Salinisphaeraceae</taxon>
        <taxon>Spectribacter</taxon>
    </lineage>
</organism>
<protein>
    <recommendedName>
        <fullName evidence="8">Porphobilinogen deaminase</fullName>
        <shortName evidence="8">PBG</shortName>
        <ecNumber evidence="8">2.5.1.61</ecNumber>
    </recommendedName>
    <alternativeName>
        <fullName evidence="8">Hydroxymethylbilane synthase</fullName>
        <shortName evidence="8">HMBS</shortName>
    </alternativeName>
    <alternativeName>
        <fullName evidence="8">Pre-uroporphyrinogen synthase</fullName>
    </alternativeName>
</protein>
<evidence type="ECO:0000256" key="7">
    <source>
        <dbReference type="ARBA" id="ARBA00048169"/>
    </source>
</evidence>
<evidence type="ECO:0000313" key="12">
    <source>
        <dbReference type="Proteomes" id="UP001259982"/>
    </source>
</evidence>
<comment type="similarity">
    <text evidence="3 8">Belongs to the HMBS family.</text>
</comment>
<evidence type="ECO:0000256" key="4">
    <source>
        <dbReference type="ARBA" id="ARBA00011245"/>
    </source>
</evidence>
<feature type="domain" description="Porphobilinogen deaminase C-terminal" evidence="10">
    <location>
        <begin position="230"/>
        <end position="298"/>
    </location>
</feature>
<evidence type="ECO:0000313" key="11">
    <source>
        <dbReference type="EMBL" id="MDT0617077.1"/>
    </source>
</evidence>
<feature type="modified residue" description="S-(dipyrrolylmethanemethyl)cysteine" evidence="8">
    <location>
        <position position="245"/>
    </location>
</feature>
<dbReference type="Pfam" id="PF01379">
    <property type="entry name" value="Porphobil_deam"/>
    <property type="match status" value="1"/>
</dbReference>
<comment type="cofactor">
    <cofactor evidence="8">
        <name>dipyrromethane</name>
        <dbReference type="ChEBI" id="CHEBI:60342"/>
    </cofactor>
    <text evidence="8">Binds 1 dipyrromethane group covalently.</text>
</comment>
<dbReference type="SUPFAM" id="SSF54782">
    <property type="entry name" value="Porphobilinogen deaminase (hydroxymethylbilane synthase), C-terminal domain"/>
    <property type="match status" value="1"/>
</dbReference>
<dbReference type="InterPro" id="IPR000860">
    <property type="entry name" value="HemC"/>
</dbReference>
<dbReference type="EC" id="2.5.1.61" evidence="8"/>
<comment type="caution">
    <text evidence="11">The sequence shown here is derived from an EMBL/GenBank/DDBJ whole genome shotgun (WGS) entry which is preliminary data.</text>
</comment>
<dbReference type="InterPro" id="IPR036803">
    <property type="entry name" value="Porphobilinogen_deaminase_C_sf"/>
</dbReference>
<keyword evidence="12" id="KW-1185">Reference proteome</keyword>
<dbReference type="HAMAP" id="MF_00260">
    <property type="entry name" value="Porphobil_deam"/>
    <property type="match status" value="1"/>
</dbReference>
<reference evidence="11 12" key="1">
    <citation type="submission" date="2023-09" db="EMBL/GenBank/DDBJ databases">
        <authorList>
            <person name="Rey-Velasco X."/>
        </authorList>
    </citation>
    <scope>NUCLEOTIDE SEQUENCE [LARGE SCALE GENOMIC DNA]</scope>
    <source>
        <strain evidence="11 12">P385</strain>
    </source>
</reference>
<dbReference type="InterPro" id="IPR022418">
    <property type="entry name" value="Porphobilinogen_deaminase_C"/>
</dbReference>
<dbReference type="PRINTS" id="PR00151">
    <property type="entry name" value="PORPHBDMNASE"/>
</dbReference>
<dbReference type="InterPro" id="IPR022417">
    <property type="entry name" value="Porphobilin_deaminase_N"/>
</dbReference>
<evidence type="ECO:0000256" key="6">
    <source>
        <dbReference type="ARBA" id="ARBA00023244"/>
    </source>
</evidence>
<feature type="domain" description="Porphobilinogen deaminase N-terminal" evidence="9">
    <location>
        <begin position="9"/>
        <end position="215"/>
    </location>
</feature>